<reference evidence="13" key="1">
    <citation type="submission" date="2020-02" db="EMBL/GenBank/DDBJ databases">
        <authorList>
            <person name="Scholz U."/>
            <person name="Mascher M."/>
            <person name="Fiebig A."/>
        </authorList>
    </citation>
    <scope>NUCLEOTIDE SEQUENCE</scope>
</reference>
<organism evidence="13 14">
    <name type="scientific">Spirodela intermedia</name>
    <name type="common">Intermediate duckweed</name>
    <dbReference type="NCBI Taxonomy" id="51605"/>
    <lineage>
        <taxon>Eukaryota</taxon>
        <taxon>Viridiplantae</taxon>
        <taxon>Streptophyta</taxon>
        <taxon>Embryophyta</taxon>
        <taxon>Tracheophyta</taxon>
        <taxon>Spermatophyta</taxon>
        <taxon>Magnoliopsida</taxon>
        <taxon>Liliopsida</taxon>
        <taxon>Araceae</taxon>
        <taxon>Lemnoideae</taxon>
        <taxon>Spirodela</taxon>
    </lineage>
</organism>
<evidence type="ECO:0000256" key="3">
    <source>
        <dbReference type="ARBA" id="ARBA00023015"/>
    </source>
</evidence>
<feature type="domain" description="Homeobox" evidence="12">
    <location>
        <begin position="54"/>
        <end position="114"/>
    </location>
</feature>
<evidence type="ECO:0000256" key="8">
    <source>
        <dbReference type="PROSITE-ProRule" id="PRU00108"/>
    </source>
</evidence>
<evidence type="ECO:0000259" key="12">
    <source>
        <dbReference type="PROSITE" id="PS50071"/>
    </source>
</evidence>
<dbReference type="GO" id="GO:0005634">
    <property type="term" value="C:nucleus"/>
    <property type="evidence" value="ECO:0007669"/>
    <property type="project" value="UniProtKB-SubCell"/>
</dbReference>
<evidence type="ECO:0000256" key="5">
    <source>
        <dbReference type="ARBA" id="ARBA00023155"/>
    </source>
</evidence>
<feature type="DNA-binding region" description="Homeobox" evidence="8">
    <location>
        <begin position="56"/>
        <end position="115"/>
    </location>
</feature>
<evidence type="ECO:0000256" key="10">
    <source>
        <dbReference type="SAM" id="Coils"/>
    </source>
</evidence>
<evidence type="ECO:0000313" key="14">
    <source>
        <dbReference type="Proteomes" id="UP000663760"/>
    </source>
</evidence>
<keyword evidence="10" id="KW-0175">Coiled coil</keyword>
<dbReference type="InterPro" id="IPR001356">
    <property type="entry name" value="HD"/>
</dbReference>
<evidence type="ECO:0000256" key="1">
    <source>
        <dbReference type="ARBA" id="ARBA00004123"/>
    </source>
</evidence>
<evidence type="ECO:0000313" key="13">
    <source>
        <dbReference type="EMBL" id="CAA7391982.1"/>
    </source>
</evidence>
<dbReference type="AlphaFoldDB" id="A0A7I8K459"/>
<dbReference type="InterPro" id="IPR017970">
    <property type="entry name" value="Homeobox_CS"/>
</dbReference>
<evidence type="ECO:0000256" key="2">
    <source>
        <dbReference type="ARBA" id="ARBA00006074"/>
    </source>
</evidence>
<keyword evidence="4 8" id="KW-0238">DNA-binding</keyword>
<dbReference type="GO" id="GO:0000981">
    <property type="term" value="F:DNA-binding transcription factor activity, RNA polymerase II-specific"/>
    <property type="evidence" value="ECO:0007669"/>
    <property type="project" value="InterPro"/>
</dbReference>
<comment type="subcellular location">
    <subcellularLocation>
        <location evidence="1 8 9">Nucleus</location>
    </subcellularLocation>
</comment>
<dbReference type="Gene3D" id="1.10.10.60">
    <property type="entry name" value="Homeodomain-like"/>
    <property type="match status" value="1"/>
</dbReference>
<keyword evidence="6" id="KW-0804">Transcription</keyword>
<dbReference type="EMBL" id="LR746265">
    <property type="protein sequence ID" value="CAA7391982.1"/>
    <property type="molecule type" value="Genomic_DNA"/>
</dbReference>
<feature type="coiled-coil region" evidence="10">
    <location>
        <begin position="106"/>
        <end position="147"/>
    </location>
</feature>
<evidence type="ECO:0000256" key="11">
    <source>
        <dbReference type="SAM" id="MobiDB-lite"/>
    </source>
</evidence>
<keyword evidence="3" id="KW-0805">Transcription regulation</keyword>
<evidence type="ECO:0000256" key="7">
    <source>
        <dbReference type="ARBA" id="ARBA00023242"/>
    </source>
</evidence>
<dbReference type="CDD" id="cd00086">
    <property type="entry name" value="homeodomain"/>
    <property type="match status" value="1"/>
</dbReference>
<dbReference type="Pfam" id="PF00046">
    <property type="entry name" value="Homeodomain"/>
    <property type="match status" value="1"/>
</dbReference>
<keyword evidence="14" id="KW-1185">Reference proteome</keyword>
<dbReference type="SMART" id="SM00340">
    <property type="entry name" value="HALZ"/>
    <property type="match status" value="1"/>
</dbReference>
<dbReference type="GO" id="GO:0043565">
    <property type="term" value="F:sequence-specific DNA binding"/>
    <property type="evidence" value="ECO:0007669"/>
    <property type="project" value="InterPro"/>
</dbReference>
<dbReference type="PANTHER" id="PTHR45714:SF16">
    <property type="entry name" value="HOMEOBOX-LEUCINE ZIPPER PROTEIN HAT2"/>
    <property type="match status" value="1"/>
</dbReference>
<proteinExistence type="inferred from homology"/>
<protein>
    <recommendedName>
        <fullName evidence="12">Homeobox domain-containing protein</fullName>
    </recommendedName>
</protein>
<evidence type="ECO:0000256" key="4">
    <source>
        <dbReference type="ARBA" id="ARBA00023125"/>
    </source>
</evidence>
<dbReference type="SUPFAM" id="SSF46689">
    <property type="entry name" value="Homeodomain-like"/>
    <property type="match status" value="1"/>
</dbReference>
<evidence type="ECO:0000256" key="6">
    <source>
        <dbReference type="ARBA" id="ARBA00023163"/>
    </source>
</evidence>
<dbReference type="PANTHER" id="PTHR45714">
    <property type="entry name" value="HOMEOBOX-LEUCINE ZIPPER PROTEIN HAT14"/>
    <property type="match status" value="1"/>
</dbReference>
<dbReference type="InterPro" id="IPR009057">
    <property type="entry name" value="Homeodomain-like_sf"/>
</dbReference>
<dbReference type="SMART" id="SM00389">
    <property type="entry name" value="HOX"/>
    <property type="match status" value="1"/>
</dbReference>
<sequence length="191" mass="21379">MNCEPPPAEAEEEIAGGASPQSIVSSVVIGDNRKSENGTDSPGEGIISDEEDGNEGTKKKLRLSKEQSAVLEETFRVHQALSPMHKAALAKRLSLRPRQVEVWFQNRRARTKLKQTELACDFLKRRCEKLTEENQRLLREVQQLRLFMSSPTQLYMGMAAPPTTLTVCLSCQRDSAAVPFPSLPADSRRHY</sequence>
<dbReference type="PROSITE" id="PS00027">
    <property type="entry name" value="HOMEOBOX_1"/>
    <property type="match status" value="1"/>
</dbReference>
<dbReference type="PROSITE" id="PS50071">
    <property type="entry name" value="HOMEOBOX_2"/>
    <property type="match status" value="1"/>
</dbReference>
<comment type="similarity">
    <text evidence="2">Belongs to the HD-ZIP homeobox family. Class II subfamily.</text>
</comment>
<keyword evidence="7 8" id="KW-0539">Nucleus</keyword>
<dbReference type="Pfam" id="PF02183">
    <property type="entry name" value="HALZ"/>
    <property type="match status" value="1"/>
</dbReference>
<feature type="region of interest" description="Disordered" evidence="11">
    <location>
        <begin position="1"/>
        <end position="61"/>
    </location>
</feature>
<dbReference type="OrthoDB" id="6159439at2759"/>
<dbReference type="InterPro" id="IPR003106">
    <property type="entry name" value="Leu_zip_homeo"/>
</dbReference>
<gene>
    <name evidence="13" type="ORF">SI8410_02003181</name>
</gene>
<evidence type="ECO:0000256" key="9">
    <source>
        <dbReference type="RuleBase" id="RU000682"/>
    </source>
</evidence>
<dbReference type="Proteomes" id="UP000663760">
    <property type="component" value="Chromosome 2"/>
</dbReference>
<keyword evidence="5 8" id="KW-0371">Homeobox</keyword>
<accession>A0A7I8K459</accession>
<name>A0A7I8K459_SPIIN</name>
<dbReference type="InterPro" id="IPR050762">
    <property type="entry name" value="HD-ZIP_Homeobox_LZ_Class_II"/>
</dbReference>